<evidence type="ECO:0000259" key="1">
    <source>
        <dbReference type="Pfam" id="PF14244"/>
    </source>
</evidence>
<gene>
    <name evidence="2" type="ORF">CRG98_048044</name>
</gene>
<protein>
    <recommendedName>
        <fullName evidence="1">Retrotransposon Copia-like N-terminal domain-containing protein</fullName>
    </recommendedName>
</protein>
<dbReference type="InterPro" id="IPR029472">
    <property type="entry name" value="Copia-like_N"/>
</dbReference>
<sequence length="250" mass="27334">MKDQQSGTSGSLPPHLILGTSDGPGTPLVSCLLNGTNYLTWSWAMLTAIPAKSRKVRYVRKYYSELKTLWDEFENLLHTPTCTFAAAITLSARRERERAHQFLMGLNPEYATICSTILSLDPMPNVNKIFAMLTNEEAQRAACRGQEATLDNLASVAISGGHQLAVFKLIPAVLASRINPAREDQFAITVEKSATSGKTASQGGRLEWVNSMGGLGLWEMCGHPSRQYRQRLASQSFGIGVLGIPHGKLE</sequence>
<feature type="domain" description="Retrotransposon Copia-like N-terminal" evidence="1">
    <location>
        <begin position="21"/>
        <end position="53"/>
    </location>
</feature>
<organism evidence="2 3">
    <name type="scientific">Punica granatum</name>
    <name type="common">Pomegranate</name>
    <dbReference type="NCBI Taxonomy" id="22663"/>
    <lineage>
        <taxon>Eukaryota</taxon>
        <taxon>Viridiplantae</taxon>
        <taxon>Streptophyta</taxon>
        <taxon>Embryophyta</taxon>
        <taxon>Tracheophyta</taxon>
        <taxon>Spermatophyta</taxon>
        <taxon>Magnoliopsida</taxon>
        <taxon>eudicotyledons</taxon>
        <taxon>Gunneridae</taxon>
        <taxon>Pentapetalae</taxon>
        <taxon>rosids</taxon>
        <taxon>malvids</taxon>
        <taxon>Myrtales</taxon>
        <taxon>Lythraceae</taxon>
        <taxon>Punica</taxon>
    </lineage>
</organism>
<dbReference type="AlphaFoldDB" id="A0A2I0HJ83"/>
<dbReference type="PANTHER" id="PTHR34222:SF33">
    <property type="entry name" value="RETROTRANSPOSON GAG DOMAIN-CONTAINING PROTEIN"/>
    <property type="match status" value="1"/>
</dbReference>
<accession>A0A2I0HJ83</accession>
<evidence type="ECO:0000313" key="2">
    <source>
        <dbReference type="EMBL" id="PKI31560.1"/>
    </source>
</evidence>
<dbReference type="EMBL" id="PGOL01008623">
    <property type="protein sequence ID" value="PKI31560.1"/>
    <property type="molecule type" value="Genomic_DNA"/>
</dbReference>
<dbReference type="Proteomes" id="UP000233551">
    <property type="component" value="Unassembled WGS sequence"/>
</dbReference>
<dbReference type="PANTHER" id="PTHR34222">
    <property type="entry name" value="GAG_PRE-INTEGRS DOMAIN-CONTAINING PROTEIN"/>
    <property type="match status" value="1"/>
</dbReference>
<evidence type="ECO:0000313" key="3">
    <source>
        <dbReference type="Proteomes" id="UP000233551"/>
    </source>
</evidence>
<name>A0A2I0HJ83_PUNGR</name>
<proteinExistence type="predicted"/>
<dbReference type="Pfam" id="PF14244">
    <property type="entry name" value="Retrotran_gag_3"/>
    <property type="match status" value="1"/>
</dbReference>
<comment type="caution">
    <text evidence="2">The sequence shown here is derived from an EMBL/GenBank/DDBJ whole genome shotgun (WGS) entry which is preliminary data.</text>
</comment>
<keyword evidence="3" id="KW-1185">Reference proteome</keyword>
<reference evidence="2 3" key="1">
    <citation type="submission" date="2017-11" db="EMBL/GenBank/DDBJ databases">
        <title>De-novo sequencing of pomegranate (Punica granatum L.) genome.</title>
        <authorList>
            <person name="Akparov Z."/>
            <person name="Amiraslanov A."/>
            <person name="Hajiyeva S."/>
            <person name="Abbasov M."/>
            <person name="Kaur K."/>
            <person name="Hamwieh A."/>
            <person name="Solovyev V."/>
            <person name="Salamov A."/>
            <person name="Braich B."/>
            <person name="Kosarev P."/>
            <person name="Mahmoud A."/>
            <person name="Hajiyev E."/>
            <person name="Babayeva S."/>
            <person name="Izzatullayeva V."/>
            <person name="Mammadov A."/>
            <person name="Mammadov A."/>
            <person name="Sharifova S."/>
            <person name="Ojaghi J."/>
            <person name="Eynullazada K."/>
            <person name="Bayramov B."/>
            <person name="Abdulazimova A."/>
            <person name="Shahmuradov I."/>
        </authorList>
    </citation>
    <scope>NUCLEOTIDE SEQUENCE [LARGE SCALE GENOMIC DNA]</scope>
    <source>
        <strain evidence="3">cv. AG2017</strain>
        <tissue evidence="2">Leaf</tissue>
    </source>
</reference>